<evidence type="ECO:0000313" key="2">
    <source>
        <dbReference type="EnsemblPlants" id="KQK91984"/>
    </source>
</evidence>
<reference evidence="3" key="1">
    <citation type="journal article" date="2012" name="Nat. Biotechnol.">
        <title>Reference genome sequence of the model plant Setaria.</title>
        <authorList>
            <person name="Bennetzen J.L."/>
            <person name="Schmutz J."/>
            <person name="Wang H."/>
            <person name="Percifield R."/>
            <person name="Hawkins J."/>
            <person name="Pontaroli A.C."/>
            <person name="Estep M."/>
            <person name="Feng L."/>
            <person name="Vaughn J.N."/>
            <person name="Grimwood J."/>
            <person name="Jenkins J."/>
            <person name="Barry K."/>
            <person name="Lindquist E."/>
            <person name="Hellsten U."/>
            <person name="Deshpande S."/>
            <person name="Wang X."/>
            <person name="Wu X."/>
            <person name="Mitros T."/>
            <person name="Triplett J."/>
            <person name="Yang X."/>
            <person name="Ye C.Y."/>
            <person name="Mauro-Herrera M."/>
            <person name="Wang L."/>
            <person name="Li P."/>
            <person name="Sharma M."/>
            <person name="Sharma R."/>
            <person name="Ronald P.C."/>
            <person name="Panaud O."/>
            <person name="Kellogg E.A."/>
            <person name="Brutnell T.P."/>
            <person name="Doust A.N."/>
            <person name="Tuskan G.A."/>
            <person name="Rokhsar D."/>
            <person name="Devos K.M."/>
        </authorList>
    </citation>
    <scope>NUCLEOTIDE SEQUENCE [LARGE SCALE GENOMIC DNA]</scope>
    <source>
        <strain evidence="3">cv. Yugu1</strain>
    </source>
</reference>
<dbReference type="HOGENOM" id="CLU_1743696_0_0_1"/>
<dbReference type="InterPro" id="IPR019557">
    <property type="entry name" value="AminoTfrase-like_pln_mobile"/>
</dbReference>
<dbReference type="AlphaFoldDB" id="K4ALF9"/>
<reference evidence="2" key="2">
    <citation type="submission" date="2018-08" db="UniProtKB">
        <authorList>
            <consortium name="EnsemblPlants"/>
        </authorList>
    </citation>
    <scope>IDENTIFICATION</scope>
    <source>
        <strain evidence="2">Yugu1</strain>
    </source>
</reference>
<dbReference type="Pfam" id="PF10536">
    <property type="entry name" value="PMD"/>
    <property type="match status" value="1"/>
</dbReference>
<dbReference type="EnsemblPlants" id="KQK91984">
    <property type="protein sequence ID" value="KQK91984"/>
    <property type="gene ID" value="SETIT_039739mg"/>
</dbReference>
<protein>
    <recommendedName>
        <fullName evidence="1">Aminotransferase-like plant mobile domain-containing protein</fullName>
    </recommendedName>
</protein>
<dbReference type="InterPro" id="IPR044824">
    <property type="entry name" value="MAIN-like"/>
</dbReference>
<feature type="domain" description="Aminotransferase-like plant mobile" evidence="1">
    <location>
        <begin position="63"/>
        <end position="147"/>
    </location>
</feature>
<dbReference type="GO" id="GO:0010073">
    <property type="term" value="P:meristem maintenance"/>
    <property type="evidence" value="ECO:0007669"/>
    <property type="project" value="InterPro"/>
</dbReference>
<dbReference type="Gramene" id="KQK91984">
    <property type="protein sequence ID" value="KQK91984"/>
    <property type="gene ID" value="SETIT_039739mg"/>
</dbReference>
<sequence length="150" mass="17068">MAHHPRYPLLEMFYDEHHRGRKLEEGVKVLNPLRPRTHTPLEGDDRYAPYLQRAGFLLLATLVKAGLPKMDNAALTALVDRWRLETHTFHLSSGETTITLEDVSMLFGLRVDGRAVTGNINPVGWRDTVHLLLGVRPEDPPQDVKDRKTT</sequence>
<dbReference type="Proteomes" id="UP000004995">
    <property type="component" value="Unassembled WGS sequence"/>
</dbReference>
<keyword evidence="3" id="KW-1185">Reference proteome</keyword>
<organism evidence="2 3">
    <name type="scientific">Setaria italica</name>
    <name type="common">Foxtail millet</name>
    <name type="synonym">Panicum italicum</name>
    <dbReference type="NCBI Taxonomy" id="4555"/>
    <lineage>
        <taxon>Eukaryota</taxon>
        <taxon>Viridiplantae</taxon>
        <taxon>Streptophyta</taxon>
        <taxon>Embryophyta</taxon>
        <taxon>Tracheophyta</taxon>
        <taxon>Spermatophyta</taxon>
        <taxon>Magnoliopsida</taxon>
        <taxon>Liliopsida</taxon>
        <taxon>Poales</taxon>
        <taxon>Poaceae</taxon>
        <taxon>PACMAD clade</taxon>
        <taxon>Panicoideae</taxon>
        <taxon>Panicodae</taxon>
        <taxon>Paniceae</taxon>
        <taxon>Cenchrinae</taxon>
        <taxon>Setaria</taxon>
    </lineage>
</organism>
<dbReference type="PANTHER" id="PTHR46033">
    <property type="entry name" value="PROTEIN MAIN-LIKE 2"/>
    <property type="match status" value="1"/>
</dbReference>
<dbReference type="InParanoid" id="K4ALF9"/>
<accession>K4ALF9</accession>
<evidence type="ECO:0000313" key="3">
    <source>
        <dbReference type="Proteomes" id="UP000004995"/>
    </source>
</evidence>
<proteinExistence type="predicted"/>
<dbReference type="OMA" id="NINPVGW"/>
<name>K4ALF9_SETIT</name>
<dbReference type="PANTHER" id="PTHR46033:SF82">
    <property type="entry name" value="AMINOTRANSFERASE-LIKE PLANT MOBILE DOMAIN-CONTAINING PROTEIN"/>
    <property type="match status" value="1"/>
</dbReference>
<dbReference type="EMBL" id="AGNK02006085">
    <property type="status" value="NOT_ANNOTATED_CDS"/>
    <property type="molecule type" value="Genomic_DNA"/>
</dbReference>
<evidence type="ECO:0000259" key="1">
    <source>
        <dbReference type="Pfam" id="PF10536"/>
    </source>
</evidence>